<dbReference type="Gene3D" id="3.40.50.300">
    <property type="entry name" value="P-loop containing nucleotide triphosphate hydrolases"/>
    <property type="match status" value="2"/>
</dbReference>
<evidence type="ECO:0000256" key="1">
    <source>
        <dbReference type="ARBA" id="ARBA00004875"/>
    </source>
</evidence>
<comment type="similarity">
    <text evidence="2">Belongs to the gluconokinase GntK/GntV family.</text>
</comment>
<evidence type="ECO:0000256" key="7">
    <source>
        <dbReference type="ARBA" id="ARBA00022840"/>
    </source>
</evidence>
<dbReference type="EC" id="2.7.1.12" evidence="3"/>
<evidence type="ECO:0000256" key="3">
    <source>
        <dbReference type="ARBA" id="ARBA00012054"/>
    </source>
</evidence>
<dbReference type="GO" id="GO:0005737">
    <property type="term" value="C:cytoplasm"/>
    <property type="evidence" value="ECO:0007669"/>
    <property type="project" value="TreeGrafter"/>
</dbReference>
<protein>
    <recommendedName>
        <fullName evidence="3">gluconokinase</fullName>
        <ecNumber evidence="3">2.7.1.12</ecNumber>
    </recommendedName>
    <alternativeName>
        <fullName evidence="8">Gluconate kinase</fullName>
    </alternativeName>
</protein>
<keyword evidence="6" id="KW-0418">Kinase</keyword>
<keyword evidence="11" id="KW-1185">Reference proteome</keyword>
<evidence type="ECO:0000256" key="2">
    <source>
        <dbReference type="ARBA" id="ARBA00008420"/>
    </source>
</evidence>
<evidence type="ECO:0000256" key="6">
    <source>
        <dbReference type="ARBA" id="ARBA00022777"/>
    </source>
</evidence>
<dbReference type="GO" id="GO:0046316">
    <property type="term" value="F:gluconokinase activity"/>
    <property type="evidence" value="ECO:0007669"/>
    <property type="project" value="UniProtKB-EC"/>
</dbReference>
<keyword evidence="4" id="KW-0808">Transferase</keyword>
<dbReference type="InterPro" id="IPR027417">
    <property type="entry name" value="P-loop_NTPase"/>
</dbReference>
<dbReference type="CDD" id="cd02021">
    <property type="entry name" value="GntK"/>
    <property type="match status" value="1"/>
</dbReference>
<name>A0AAV9ADV7_ACOGR</name>
<dbReference type="SUPFAM" id="SSF52540">
    <property type="entry name" value="P-loop containing nucleoside triphosphate hydrolases"/>
    <property type="match status" value="1"/>
</dbReference>
<reference evidence="10" key="2">
    <citation type="submission" date="2023-06" db="EMBL/GenBank/DDBJ databases">
        <authorList>
            <person name="Ma L."/>
            <person name="Liu K.-W."/>
            <person name="Li Z."/>
            <person name="Hsiao Y.-Y."/>
            <person name="Qi Y."/>
            <person name="Fu T."/>
            <person name="Tang G."/>
            <person name="Zhang D."/>
            <person name="Sun W.-H."/>
            <person name="Liu D.-K."/>
            <person name="Li Y."/>
            <person name="Chen G.-Z."/>
            <person name="Liu X.-D."/>
            <person name="Liao X.-Y."/>
            <person name="Jiang Y.-T."/>
            <person name="Yu X."/>
            <person name="Hao Y."/>
            <person name="Huang J."/>
            <person name="Zhao X.-W."/>
            <person name="Ke S."/>
            <person name="Chen Y.-Y."/>
            <person name="Wu W.-L."/>
            <person name="Hsu J.-L."/>
            <person name="Lin Y.-F."/>
            <person name="Huang M.-D."/>
            <person name="Li C.-Y."/>
            <person name="Huang L."/>
            <person name="Wang Z.-W."/>
            <person name="Zhao X."/>
            <person name="Zhong W.-Y."/>
            <person name="Peng D.-H."/>
            <person name="Ahmad S."/>
            <person name="Lan S."/>
            <person name="Zhang J.-S."/>
            <person name="Tsai W.-C."/>
            <person name="Van De Peer Y."/>
            <person name="Liu Z.-J."/>
        </authorList>
    </citation>
    <scope>NUCLEOTIDE SEQUENCE</scope>
    <source>
        <strain evidence="10">SCP</strain>
        <tissue evidence="10">Leaves</tissue>
    </source>
</reference>
<evidence type="ECO:0000256" key="4">
    <source>
        <dbReference type="ARBA" id="ARBA00022679"/>
    </source>
</evidence>
<proteinExistence type="inferred from homology"/>
<evidence type="ECO:0000256" key="8">
    <source>
        <dbReference type="ARBA" id="ARBA00029835"/>
    </source>
</evidence>
<dbReference type="PANTHER" id="PTHR43442:SF3">
    <property type="entry name" value="GLUCONOKINASE-RELATED"/>
    <property type="match status" value="1"/>
</dbReference>
<evidence type="ECO:0000313" key="11">
    <source>
        <dbReference type="Proteomes" id="UP001179952"/>
    </source>
</evidence>
<dbReference type="AlphaFoldDB" id="A0AAV9ADV7"/>
<comment type="caution">
    <text evidence="10">The sequence shown here is derived from an EMBL/GenBank/DDBJ whole genome shotgun (WGS) entry which is preliminary data.</text>
</comment>
<evidence type="ECO:0000256" key="9">
    <source>
        <dbReference type="ARBA" id="ARBA00048090"/>
    </source>
</evidence>
<evidence type="ECO:0000256" key="5">
    <source>
        <dbReference type="ARBA" id="ARBA00022741"/>
    </source>
</evidence>
<dbReference type="EMBL" id="JAUJYN010000010">
    <property type="protein sequence ID" value="KAK1262346.1"/>
    <property type="molecule type" value="Genomic_DNA"/>
</dbReference>
<dbReference type="GO" id="GO:0005524">
    <property type="term" value="F:ATP binding"/>
    <property type="evidence" value="ECO:0007669"/>
    <property type="project" value="UniProtKB-KW"/>
</dbReference>
<dbReference type="Proteomes" id="UP001179952">
    <property type="component" value="Unassembled WGS sequence"/>
</dbReference>
<accession>A0AAV9ADV7</accession>
<keyword evidence="5" id="KW-0547">Nucleotide-binding</keyword>
<dbReference type="Pfam" id="PF13671">
    <property type="entry name" value="AAA_33"/>
    <property type="match status" value="1"/>
</dbReference>
<keyword evidence="7" id="KW-0067">ATP-binding</keyword>
<gene>
    <name evidence="10" type="ORF">QJS04_geneDACA008922</name>
</gene>
<dbReference type="PANTHER" id="PTHR43442">
    <property type="entry name" value="GLUCONOKINASE-RELATED"/>
    <property type="match status" value="1"/>
</dbReference>
<comment type="catalytic activity">
    <reaction evidence="9">
        <text>D-gluconate + ATP = 6-phospho-D-gluconate + ADP + H(+)</text>
        <dbReference type="Rhea" id="RHEA:19433"/>
        <dbReference type="ChEBI" id="CHEBI:15378"/>
        <dbReference type="ChEBI" id="CHEBI:18391"/>
        <dbReference type="ChEBI" id="CHEBI:30616"/>
        <dbReference type="ChEBI" id="CHEBI:58759"/>
        <dbReference type="ChEBI" id="CHEBI:456216"/>
        <dbReference type="EC" id="2.7.1.12"/>
    </reaction>
</comment>
<dbReference type="InterPro" id="IPR006001">
    <property type="entry name" value="Therm_gnt_kin"/>
</dbReference>
<dbReference type="GO" id="GO:0005975">
    <property type="term" value="P:carbohydrate metabolic process"/>
    <property type="evidence" value="ECO:0007669"/>
    <property type="project" value="InterPro"/>
</dbReference>
<reference evidence="10" key="1">
    <citation type="journal article" date="2023" name="Nat. Commun.">
        <title>Diploid and tetraploid genomes of Acorus and the evolution of monocots.</title>
        <authorList>
            <person name="Ma L."/>
            <person name="Liu K.W."/>
            <person name="Li Z."/>
            <person name="Hsiao Y.Y."/>
            <person name="Qi Y."/>
            <person name="Fu T."/>
            <person name="Tang G.D."/>
            <person name="Zhang D."/>
            <person name="Sun W.H."/>
            <person name="Liu D.K."/>
            <person name="Li Y."/>
            <person name="Chen G.Z."/>
            <person name="Liu X.D."/>
            <person name="Liao X.Y."/>
            <person name="Jiang Y.T."/>
            <person name="Yu X."/>
            <person name="Hao Y."/>
            <person name="Huang J."/>
            <person name="Zhao X.W."/>
            <person name="Ke S."/>
            <person name="Chen Y.Y."/>
            <person name="Wu W.L."/>
            <person name="Hsu J.L."/>
            <person name="Lin Y.F."/>
            <person name="Huang M.D."/>
            <person name="Li C.Y."/>
            <person name="Huang L."/>
            <person name="Wang Z.W."/>
            <person name="Zhao X."/>
            <person name="Zhong W.Y."/>
            <person name="Peng D.H."/>
            <person name="Ahmad S."/>
            <person name="Lan S."/>
            <person name="Zhang J.S."/>
            <person name="Tsai W.C."/>
            <person name="Van de Peer Y."/>
            <person name="Liu Z.J."/>
        </authorList>
    </citation>
    <scope>NUCLEOTIDE SEQUENCE</scope>
    <source>
        <strain evidence="10">SCP</strain>
    </source>
</reference>
<comment type="pathway">
    <text evidence="1">Carbohydrate acid metabolism; D-gluconate degradation.</text>
</comment>
<sequence>MASDRKGSAIVIMGVSGSGKSTVAALLGKNLGCGFLEADDFHPRSNKELGVIVLWACKDSKAIEYQLTDHSFVLKNAEKMSKGIPLTDEDRTPWLESLQNATREKILNGETVVLTCSALQKRYRDVLRASDPDYEAGNHDCRVKFVCLTASKEVIFARVERRAKEGKHFMHPELLQSQLDLLQVDESERVIMVDATDNPDSVVDIIQAQIIQNKAEVN</sequence>
<organism evidence="10 11">
    <name type="scientific">Acorus gramineus</name>
    <name type="common">Dwarf sweet flag</name>
    <dbReference type="NCBI Taxonomy" id="55184"/>
    <lineage>
        <taxon>Eukaryota</taxon>
        <taxon>Viridiplantae</taxon>
        <taxon>Streptophyta</taxon>
        <taxon>Embryophyta</taxon>
        <taxon>Tracheophyta</taxon>
        <taxon>Spermatophyta</taxon>
        <taxon>Magnoliopsida</taxon>
        <taxon>Liliopsida</taxon>
        <taxon>Acoraceae</taxon>
        <taxon>Acorus</taxon>
    </lineage>
</organism>
<evidence type="ECO:0000313" key="10">
    <source>
        <dbReference type="EMBL" id="KAK1262346.1"/>
    </source>
</evidence>